<dbReference type="Proteomes" id="UP000005950">
    <property type="component" value="Unassembled WGS sequence"/>
</dbReference>
<reference evidence="1 2" key="1">
    <citation type="submission" date="2008-12" db="EMBL/GenBank/DDBJ databases">
        <authorList>
            <person name="Fulton L."/>
            <person name="Clifton S."/>
            <person name="Fulton B."/>
            <person name="Xu J."/>
            <person name="Minx P."/>
            <person name="Pepin K.H."/>
            <person name="Johnson M."/>
            <person name="Bhonagiri V."/>
            <person name="Nash W.E."/>
            <person name="Mardis E.R."/>
            <person name="Wilson R.K."/>
        </authorList>
    </citation>
    <scope>NUCLEOTIDE SEQUENCE [LARGE SCALE GENOMIC DNA]</scope>
    <source>
        <strain evidence="1 2">DSM 12042</strain>
    </source>
</reference>
<evidence type="ECO:0000313" key="1">
    <source>
        <dbReference type="EMBL" id="EEF68217.1"/>
    </source>
</evidence>
<gene>
    <name evidence="1" type="ORF">HOLDEFILI_01602</name>
</gene>
<comment type="caution">
    <text evidence="1">The sequence shown here is derived from an EMBL/GenBank/DDBJ whole genome shotgun (WGS) entry which is preliminary data.</text>
</comment>
<evidence type="ECO:0000313" key="2">
    <source>
        <dbReference type="Proteomes" id="UP000005950"/>
    </source>
</evidence>
<reference evidence="1 2" key="2">
    <citation type="submission" date="2009-02" db="EMBL/GenBank/DDBJ databases">
        <title>Draft genome sequence of Holdemania filiformis DSM 12042.</title>
        <authorList>
            <person name="Sudarsanam P."/>
            <person name="Ley R."/>
            <person name="Guruge J."/>
            <person name="Turnbaugh P.J."/>
            <person name="Mahowald M."/>
            <person name="Liep D."/>
            <person name="Gordon J."/>
        </authorList>
    </citation>
    <scope>NUCLEOTIDE SEQUENCE [LARGE SCALE GENOMIC DNA]</scope>
    <source>
        <strain evidence="1 2">DSM 12042</strain>
    </source>
</reference>
<name>B9Y708_9FIRM</name>
<accession>B9Y708</accession>
<dbReference type="EMBL" id="ACCF01000090">
    <property type="protein sequence ID" value="EEF68217.1"/>
    <property type="molecule type" value="Genomic_DNA"/>
</dbReference>
<dbReference type="HOGENOM" id="CLU_2954269_0_0_9"/>
<proteinExistence type="predicted"/>
<protein>
    <submittedName>
        <fullName evidence="1">Uncharacterized protein</fullName>
    </submittedName>
</protein>
<dbReference type="STRING" id="545696.HOLDEFILI_01602"/>
<dbReference type="AlphaFoldDB" id="B9Y708"/>
<sequence length="59" mass="6867">MEMLELKVFSAGFFWKKSVVFKMDLDCPSFLSTKRSAAEKSSAETVRSGKEERRRIRYA</sequence>
<organism evidence="1 2">
    <name type="scientific">Holdemania filiformis DSM 12042</name>
    <dbReference type="NCBI Taxonomy" id="545696"/>
    <lineage>
        <taxon>Bacteria</taxon>
        <taxon>Bacillati</taxon>
        <taxon>Bacillota</taxon>
        <taxon>Erysipelotrichia</taxon>
        <taxon>Erysipelotrichales</taxon>
        <taxon>Erysipelotrichaceae</taxon>
        <taxon>Holdemania</taxon>
    </lineage>
</organism>